<evidence type="ECO:0000256" key="5">
    <source>
        <dbReference type="ARBA" id="ARBA00022946"/>
    </source>
</evidence>
<evidence type="ECO:0000256" key="7">
    <source>
        <dbReference type="ARBA" id="ARBA00048612"/>
    </source>
</evidence>
<comment type="function">
    <text evidence="8">Arginine methyltransferase involved in the assembly or stability of mitochondrial NADH:ubiquinone oxidoreductase complex (complex I). Acts by mediating symmetric dimethylation of 'Arg-118' of NDUFS2 after it assembles into the complex I, stabilizing the early intermediate complex.</text>
</comment>
<organism evidence="11 12">
    <name type="scientific">Patella caerulea</name>
    <name type="common">Rayed Mediterranean limpet</name>
    <dbReference type="NCBI Taxonomy" id="87958"/>
    <lineage>
        <taxon>Eukaryota</taxon>
        <taxon>Metazoa</taxon>
        <taxon>Spiralia</taxon>
        <taxon>Lophotrochozoa</taxon>
        <taxon>Mollusca</taxon>
        <taxon>Gastropoda</taxon>
        <taxon>Patellogastropoda</taxon>
        <taxon>Patelloidea</taxon>
        <taxon>Patellidae</taxon>
        <taxon>Patella</taxon>
    </lineage>
</organism>
<keyword evidence="6 9" id="KW-0496">Mitochondrion</keyword>
<keyword evidence="5" id="KW-0809">Transit peptide</keyword>
<dbReference type="InterPro" id="IPR029063">
    <property type="entry name" value="SAM-dependent_MTases_sf"/>
</dbReference>
<evidence type="ECO:0000256" key="1">
    <source>
        <dbReference type="ARBA" id="ARBA00004173"/>
    </source>
</evidence>
<evidence type="ECO:0000313" key="12">
    <source>
        <dbReference type="Proteomes" id="UP001347796"/>
    </source>
</evidence>
<evidence type="ECO:0000256" key="6">
    <source>
        <dbReference type="ARBA" id="ARBA00023128"/>
    </source>
</evidence>
<dbReference type="Gene3D" id="3.40.50.12710">
    <property type="match status" value="1"/>
</dbReference>
<evidence type="ECO:0000313" key="11">
    <source>
        <dbReference type="EMBL" id="KAK6181218.1"/>
    </source>
</evidence>
<gene>
    <name evidence="11" type="ORF">SNE40_009121</name>
</gene>
<dbReference type="GO" id="GO:0035243">
    <property type="term" value="F:protein-arginine omega-N symmetric methyltransferase activity"/>
    <property type="evidence" value="ECO:0007669"/>
    <property type="project" value="UniProtKB-EC"/>
</dbReference>
<dbReference type="Proteomes" id="UP001347796">
    <property type="component" value="Unassembled WGS sequence"/>
</dbReference>
<evidence type="ECO:0000256" key="4">
    <source>
        <dbReference type="ARBA" id="ARBA00022679"/>
    </source>
</evidence>
<comment type="caution">
    <text evidence="11">The sequence shown here is derived from an EMBL/GenBank/DDBJ whole genome shotgun (WGS) entry which is preliminary data.</text>
</comment>
<keyword evidence="3 9" id="KW-0489">Methyltransferase</keyword>
<keyword evidence="4 9" id="KW-0808">Transferase</keyword>
<dbReference type="PANTHER" id="PTHR12049">
    <property type="entry name" value="PROTEIN ARGININE METHYLTRANSFERASE NDUFAF7, MITOCHONDRIAL"/>
    <property type="match status" value="1"/>
</dbReference>
<dbReference type="GO" id="GO:0032981">
    <property type="term" value="P:mitochondrial respiratory chain complex I assembly"/>
    <property type="evidence" value="ECO:0007669"/>
    <property type="project" value="TreeGrafter"/>
</dbReference>
<dbReference type="FunFam" id="3.40.50.12710:FF:000001">
    <property type="entry name" value="Protein arginine methyltransferase NDUFAF7"/>
    <property type="match status" value="1"/>
</dbReference>
<accession>A0AAN8JUE3</accession>
<evidence type="ECO:0000256" key="9">
    <source>
        <dbReference type="RuleBase" id="RU364114"/>
    </source>
</evidence>
<comment type="catalytic activity">
    <reaction evidence="7 9">
        <text>L-arginyl-[protein] + 2 S-adenosyl-L-methionine = N(omega),N(omega)'-dimethyl-L-arginyl-[protein] + 2 S-adenosyl-L-homocysteine + 2 H(+)</text>
        <dbReference type="Rhea" id="RHEA:48108"/>
        <dbReference type="Rhea" id="RHEA-COMP:10532"/>
        <dbReference type="Rhea" id="RHEA-COMP:11992"/>
        <dbReference type="ChEBI" id="CHEBI:15378"/>
        <dbReference type="ChEBI" id="CHEBI:29965"/>
        <dbReference type="ChEBI" id="CHEBI:57856"/>
        <dbReference type="ChEBI" id="CHEBI:59789"/>
        <dbReference type="ChEBI" id="CHEBI:88221"/>
        <dbReference type="EC" id="2.1.1.320"/>
    </reaction>
</comment>
<dbReference type="InterPro" id="IPR038375">
    <property type="entry name" value="NDUFAF7_sf"/>
</dbReference>
<dbReference type="EC" id="2.1.1.320" evidence="9"/>
<evidence type="ECO:0000256" key="2">
    <source>
        <dbReference type="ARBA" id="ARBA00005891"/>
    </source>
</evidence>
<dbReference type="InterPro" id="IPR003788">
    <property type="entry name" value="NDUFAF7"/>
</dbReference>
<protein>
    <recommendedName>
        <fullName evidence="9">Protein arginine methyltransferase NDUFAF7</fullName>
        <ecNumber evidence="9">2.1.1.320</ecNumber>
    </recommendedName>
</protein>
<dbReference type="GO" id="GO:0032259">
    <property type="term" value="P:methylation"/>
    <property type="evidence" value="ECO:0007669"/>
    <property type="project" value="UniProtKB-KW"/>
</dbReference>
<dbReference type="Pfam" id="PF02636">
    <property type="entry name" value="Methyltransf_28"/>
    <property type="match status" value="1"/>
</dbReference>
<proteinExistence type="inferred from homology"/>
<dbReference type="PANTHER" id="PTHR12049:SF7">
    <property type="entry name" value="PROTEIN ARGININE METHYLTRANSFERASE NDUFAF7, MITOCHONDRIAL"/>
    <property type="match status" value="1"/>
</dbReference>
<dbReference type="AlphaFoldDB" id="A0AAN8JUE3"/>
<sequence>MASARLLFRSSYLCRPLTRQLDKCVFKHGTRCMSSLSVENKENHLLKHLESRIKASGPLTVAEYMKEVLTNPISGYYMNRDVFGAKGDFITSPEISQMFGELIGIWCVNEWIQAGSEGELQVVELGPGRGTLADDMCRVFSRFNQLKDKVSLHLVEVSPTLSGIQAAKISGENNLDEVKLELSGTPHYYTTLSKYGQPVFWYQSLLDVPKTKMYYIAHEFFDALPIHKFQKTEKGWQEILVDLAHGRNADNKLCFVLAGGKTAGLTFLQPDSNDKRDHIEVCPEAGIIVQDLSLRVKEHGGGILIGDYGHDGDKTDTFRGFKNHELHDVLVEPGTADITADVDFSYLKRMVQPVGVITHGPKEQGKFLHNMGIGIRLQALLQNANTGEWKDMLSGYDMLVNPKKMGERFKFLGITADDKKNYTPAGFENIPEPDNSDKKNVS</sequence>
<feature type="region of interest" description="Disordered" evidence="10">
    <location>
        <begin position="422"/>
        <end position="442"/>
    </location>
</feature>
<keyword evidence="12" id="KW-1185">Reference proteome</keyword>
<comment type="similarity">
    <text evidence="2 9">Belongs to the NDUFAF7 family.</text>
</comment>
<reference evidence="11 12" key="1">
    <citation type="submission" date="2024-01" db="EMBL/GenBank/DDBJ databases">
        <title>The genome of the rayed Mediterranean limpet Patella caerulea (Linnaeus, 1758).</title>
        <authorList>
            <person name="Anh-Thu Weber A."/>
            <person name="Halstead-Nussloch G."/>
        </authorList>
    </citation>
    <scope>NUCLEOTIDE SEQUENCE [LARGE SCALE GENOMIC DNA]</scope>
    <source>
        <strain evidence="11">AATW-2023a</strain>
        <tissue evidence="11">Whole specimen</tissue>
    </source>
</reference>
<dbReference type="EMBL" id="JAZGQO010000007">
    <property type="protein sequence ID" value="KAK6181218.1"/>
    <property type="molecule type" value="Genomic_DNA"/>
</dbReference>
<name>A0AAN8JUE3_PATCE</name>
<evidence type="ECO:0000256" key="8">
    <source>
        <dbReference type="ARBA" id="ARBA00054758"/>
    </source>
</evidence>
<evidence type="ECO:0000256" key="10">
    <source>
        <dbReference type="SAM" id="MobiDB-lite"/>
    </source>
</evidence>
<dbReference type="SUPFAM" id="SSF53335">
    <property type="entry name" value="S-adenosyl-L-methionine-dependent methyltransferases"/>
    <property type="match status" value="1"/>
</dbReference>
<comment type="subcellular location">
    <subcellularLocation>
        <location evidence="1 9">Mitochondrion</location>
    </subcellularLocation>
</comment>
<evidence type="ECO:0000256" key="3">
    <source>
        <dbReference type="ARBA" id="ARBA00022603"/>
    </source>
</evidence>
<dbReference type="GO" id="GO:0005739">
    <property type="term" value="C:mitochondrion"/>
    <property type="evidence" value="ECO:0007669"/>
    <property type="project" value="UniProtKB-SubCell"/>
</dbReference>